<dbReference type="OrthoDB" id="6239677at2759"/>
<accession>A0A6J1MXX7</accession>
<dbReference type="SUPFAM" id="SSF48652">
    <property type="entry name" value="Tetraspanin"/>
    <property type="match status" value="1"/>
</dbReference>
<dbReference type="InterPro" id="IPR008952">
    <property type="entry name" value="Tetraspanin_EC2_sf"/>
</dbReference>
<dbReference type="PANTHER" id="PTHR19282">
    <property type="entry name" value="TETRASPANIN"/>
    <property type="match status" value="1"/>
</dbReference>
<dbReference type="AlphaFoldDB" id="A0A6J1MXX7"/>
<evidence type="ECO:0000256" key="6">
    <source>
        <dbReference type="PIRSR" id="PIRSR002419-1"/>
    </source>
</evidence>
<evidence type="ECO:0000256" key="3">
    <source>
        <dbReference type="ARBA" id="ARBA00022692"/>
    </source>
</evidence>
<organism evidence="8 9">
    <name type="scientific">Bicyclus anynana</name>
    <name type="common">Squinting bush brown butterfly</name>
    <dbReference type="NCBI Taxonomy" id="110368"/>
    <lineage>
        <taxon>Eukaryota</taxon>
        <taxon>Metazoa</taxon>
        <taxon>Ecdysozoa</taxon>
        <taxon>Arthropoda</taxon>
        <taxon>Hexapoda</taxon>
        <taxon>Insecta</taxon>
        <taxon>Pterygota</taxon>
        <taxon>Neoptera</taxon>
        <taxon>Endopterygota</taxon>
        <taxon>Lepidoptera</taxon>
        <taxon>Glossata</taxon>
        <taxon>Ditrysia</taxon>
        <taxon>Papilionoidea</taxon>
        <taxon>Nymphalidae</taxon>
        <taxon>Satyrinae</taxon>
        <taxon>Satyrini</taxon>
        <taxon>Mycalesina</taxon>
        <taxon>Bicyclus</taxon>
    </lineage>
</organism>
<comment type="subcellular location">
    <subcellularLocation>
        <location evidence="1 7">Membrane</location>
        <topology evidence="1 7">Multi-pass membrane protein</topology>
    </subcellularLocation>
</comment>
<dbReference type="GeneID" id="112047521"/>
<gene>
    <name evidence="9" type="primary">LOC112047521</name>
</gene>
<evidence type="ECO:0000313" key="9">
    <source>
        <dbReference type="RefSeq" id="XP_023940430.2"/>
    </source>
</evidence>
<keyword evidence="6" id="KW-1015">Disulfide bond</keyword>
<dbReference type="PIRSF" id="PIRSF002419">
    <property type="entry name" value="Tetraspanin"/>
    <property type="match status" value="1"/>
</dbReference>
<dbReference type="PANTHER" id="PTHR19282:SF544">
    <property type="entry name" value="TETRASPANIN"/>
    <property type="match status" value="1"/>
</dbReference>
<reference evidence="9" key="1">
    <citation type="submission" date="2025-08" db="UniProtKB">
        <authorList>
            <consortium name="RefSeq"/>
        </authorList>
    </citation>
    <scope>IDENTIFICATION</scope>
</reference>
<evidence type="ECO:0000256" key="5">
    <source>
        <dbReference type="ARBA" id="ARBA00023136"/>
    </source>
</evidence>
<keyword evidence="8" id="KW-1185">Reference proteome</keyword>
<dbReference type="InterPro" id="IPR000301">
    <property type="entry name" value="Tetraspanin_animals"/>
</dbReference>
<name>A0A6J1MXX7_BICAN</name>
<dbReference type="GO" id="GO:0005886">
    <property type="term" value="C:plasma membrane"/>
    <property type="evidence" value="ECO:0007669"/>
    <property type="project" value="TreeGrafter"/>
</dbReference>
<keyword evidence="5 7" id="KW-0472">Membrane</keyword>
<evidence type="ECO:0000256" key="1">
    <source>
        <dbReference type="ARBA" id="ARBA00004141"/>
    </source>
</evidence>
<protein>
    <recommendedName>
        <fullName evidence="7">Tetraspanin</fullName>
    </recommendedName>
</protein>
<dbReference type="InterPro" id="IPR018499">
    <property type="entry name" value="Tetraspanin/Peripherin"/>
</dbReference>
<keyword evidence="4 7" id="KW-1133">Transmembrane helix</keyword>
<feature type="disulfide bond" evidence="6">
    <location>
        <begin position="152"/>
        <end position="171"/>
    </location>
</feature>
<feature type="transmembrane region" description="Helical" evidence="7">
    <location>
        <begin position="58"/>
        <end position="79"/>
    </location>
</feature>
<dbReference type="KEGG" id="bany:112047521"/>
<comment type="similarity">
    <text evidence="2 7">Belongs to the tetraspanin (TM4SF) family.</text>
</comment>
<evidence type="ECO:0000256" key="2">
    <source>
        <dbReference type="ARBA" id="ARBA00006840"/>
    </source>
</evidence>
<sequence length="255" mass="28409">MLVDFAEIGKGCAKILLLVLNGCCILIAICAITFSIVDINTLKQYGEGRSVGTTVGDVGIMTACLLLVAIAAFGSVGAVKGNVKILYMYIGFLMIMVVLEMMIAIYVSVQRYGLEFRLTEWLRDDFFRNTTDVDEETHAKVWDTLQATYECCGLNGPEDYVAVQKEISLSCCPRAYRARSTYAQEQLYKFCIQGSGYYSIGCEDQILLLLRSDATWLIGVAITCFWFEAAGMLLATWVAKNAIYEATHRKKSSRY</sequence>
<dbReference type="CDD" id="cd03127">
    <property type="entry name" value="tetraspanin_LEL"/>
    <property type="match status" value="1"/>
</dbReference>
<dbReference type="Pfam" id="PF00335">
    <property type="entry name" value="Tetraspanin"/>
    <property type="match status" value="1"/>
</dbReference>
<proteinExistence type="inferred from homology"/>
<feature type="transmembrane region" description="Helical" evidence="7">
    <location>
        <begin position="85"/>
        <end position="107"/>
    </location>
</feature>
<feature type="transmembrane region" description="Helical" evidence="7">
    <location>
        <begin position="15"/>
        <end position="37"/>
    </location>
</feature>
<dbReference type="Proteomes" id="UP001652582">
    <property type="component" value="Chromosome 5"/>
</dbReference>
<feature type="transmembrane region" description="Helical" evidence="7">
    <location>
        <begin position="216"/>
        <end position="239"/>
    </location>
</feature>
<evidence type="ECO:0000313" key="8">
    <source>
        <dbReference type="Proteomes" id="UP001652582"/>
    </source>
</evidence>
<evidence type="ECO:0000256" key="4">
    <source>
        <dbReference type="ARBA" id="ARBA00022989"/>
    </source>
</evidence>
<dbReference type="Gene3D" id="1.10.1450.10">
    <property type="entry name" value="Tetraspanin"/>
    <property type="match status" value="1"/>
</dbReference>
<evidence type="ECO:0000256" key="7">
    <source>
        <dbReference type="RuleBase" id="RU361218"/>
    </source>
</evidence>
<keyword evidence="3 7" id="KW-0812">Transmembrane</keyword>
<dbReference type="RefSeq" id="XP_023940430.2">
    <property type="nucleotide sequence ID" value="XM_024084662.2"/>
</dbReference>